<organism evidence="2 3">
    <name type="scientific">Limosilactobacillus ingluviei DSM 15946</name>
    <dbReference type="NCBI Taxonomy" id="1423760"/>
    <lineage>
        <taxon>Bacteria</taxon>
        <taxon>Bacillati</taxon>
        <taxon>Bacillota</taxon>
        <taxon>Bacilli</taxon>
        <taxon>Lactobacillales</taxon>
        <taxon>Lactobacillaceae</taxon>
        <taxon>Limosilactobacillus</taxon>
    </lineage>
</organism>
<evidence type="ECO:0000313" key="2">
    <source>
        <dbReference type="EMBL" id="KRL91636.1"/>
    </source>
</evidence>
<proteinExistence type="predicted"/>
<evidence type="ECO:0000313" key="3">
    <source>
        <dbReference type="Proteomes" id="UP000050816"/>
    </source>
</evidence>
<dbReference type="InterPro" id="IPR002109">
    <property type="entry name" value="Glutaredoxin"/>
</dbReference>
<dbReference type="AlphaFoldDB" id="A0A0R1UFH5"/>
<dbReference type="Gene3D" id="3.40.30.10">
    <property type="entry name" value="Glutaredoxin"/>
    <property type="match status" value="1"/>
</dbReference>
<protein>
    <recommendedName>
        <fullName evidence="1">Glutaredoxin domain-containing protein</fullName>
    </recommendedName>
</protein>
<reference evidence="2 3" key="1">
    <citation type="journal article" date="2015" name="Genome Announc.">
        <title>Expanding the biotechnology potential of lactobacilli through comparative genomics of 213 strains and associated genera.</title>
        <authorList>
            <person name="Sun Z."/>
            <person name="Harris H.M."/>
            <person name="McCann A."/>
            <person name="Guo C."/>
            <person name="Argimon S."/>
            <person name="Zhang W."/>
            <person name="Yang X."/>
            <person name="Jeffery I.B."/>
            <person name="Cooney J.C."/>
            <person name="Kagawa T.F."/>
            <person name="Liu W."/>
            <person name="Song Y."/>
            <person name="Salvetti E."/>
            <person name="Wrobel A."/>
            <person name="Rasinkangas P."/>
            <person name="Parkhill J."/>
            <person name="Rea M.C."/>
            <person name="O'Sullivan O."/>
            <person name="Ritari J."/>
            <person name="Douillard F.P."/>
            <person name="Paul Ross R."/>
            <person name="Yang R."/>
            <person name="Briner A.E."/>
            <person name="Felis G.E."/>
            <person name="de Vos W.M."/>
            <person name="Barrangou R."/>
            <person name="Klaenhammer T.R."/>
            <person name="Caufield P.W."/>
            <person name="Cui Y."/>
            <person name="Zhang H."/>
            <person name="O'Toole P.W."/>
        </authorList>
    </citation>
    <scope>NUCLEOTIDE SEQUENCE [LARGE SCALE GENOMIC DNA]</scope>
    <source>
        <strain evidence="2 3">DSM 15946</strain>
    </source>
</reference>
<dbReference type="Pfam" id="PF00462">
    <property type="entry name" value="Glutaredoxin"/>
    <property type="match status" value="1"/>
</dbReference>
<evidence type="ECO:0000259" key="1">
    <source>
        <dbReference type="Pfam" id="PF00462"/>
    </source>
</evidence>
<feature type="domain" description="Glutaredoxin" evidence="1">
    <location>
        <begin position="1"/>
        <end position="43"/>
    </location>
</feature>
<dbReference type="SUPFAM" id="SSF52833">
    <property type="entry name" value="Thioredoxin-like"/>
    <property type="match status" value="1"/>
</dbReference>
<gene>
    <name evidence="2" type="ORF">FC43_GL001054</name>
</gene>
<comment type="caution">
    <text evidence="2">The sequence shown here is derived from an EMBL/GenBank/DDBJ whole genome shotgun (WGS) entry which is preliminary data.</text>
</comment>
<accession>A0A0R1UFH5</accession>
<dbReference type="EMBL" id="AZFK01000018">
    <property type="protein sequence ID" value="KRL91636.1"/>
    <property type="molecule type" value="Genomic_DNA"/>
</dbReference>
<dbReference type="CDD" id="cd02976">
    <property type="entry name" value="NrdH"/>
    <property type="match status" value="1"/>
</dbReference>
<name>A0A0R1UFH5_9LACO</name>
<dbReference type="PATRIC" id="fig|1423760.3.peg.1109"/>
<dbReference type="Proteomes" id="UP000050816">
    <property type="component" value="Unassembled WGS sequence"/>
</dbReference>
<dbReference type="InterPro" id="IPR036249">
    <property type="entry name" value="Thioredoxin-like_sf"/>
</dbReference>
<sequence length="63" mass="7208">MTKKVMEQVGVKYKTIDVMADDKAREMLMTLGYRRLPVVNAGDDNWWMGFQPSKIKALASSEK</sequence>